<gene>
    <name evidence="3" type="ORF">SAMN02745133_00785</name>
</gene>
<dbReference type="Pfam" id="PF05137">
    <property type="entry name" value="PilN"/>
    <property type="match status" value="1"/>
</dbReference>
<name>A0A1M4UWQ2_9FIRM</name>
<dbReference type="InterPro" id="IPR007813">
    <property type="entry name" value="PilN"/>
</dbReference>
<dbReference type="PANTHER" id="PTHR40278">
    <property type="entry name" value="DNA UTILIZATION PROTEIN HOFN"/>
    <property type="match status" value="1"/>
</dbReference>
<dbReference type="PANTHER" id="PTHR40278:SF1">
    <property type="entry name" value="DNA UTILIZATION PROTEIN HOFN"/>
    <property type="match status" value="1"/>
</dbReference>
<dbReference type="EMBL" id="FQUY01000003">
    <property type="protein sequence ID" value="SHE61171.1"/>
    <property type="molecule type" value="Genomic_DNA"/>
</dbReference>
<dbReference type="InterPro" id="IPR052534">
    <property type="entry name" value="Extracell_DNA_Util/SecSys_Comp"/>
</dbReference>
<keyword evidence="1" id="KW-0175">Coiled coil</keyword>
<keyword evidence="4" id="KW-1185">Reference proteome</keyword>
<dbReference type="OrthoDB" id="1787433at2"/>
<keyword evidence="2" id="KW-1133">Transmembrane helix</keyword>
<dbReference type="STRING" id="1121429.SAMN02745133_00785"/>
<evidence type="ECO:0000313" key="3">
    <source>
        <dbReference type="EMBL" id="SHE61171.1"/>
    </source>
</evidence>
<dbReference type="AlphaFoldDB" id="A0A1M4UWQ2"/>
<keyword evidence="2" id="KW-0812">Transmembrane</keyword>
<sequence length="212" mass="22986">MDIKINLLPPEILQQRQRLRRQKKILAAGLVILCFLVGVYAALHLAVLQARQEMARLQADQQALQKDMAAYRPYEQLQAQTNRLTGLYRTAMGTPPDYYKILEGIGLAIPPDVWLTDFQAAYQTGGAAGAPDAGGQPAAPKGEMVIRGNALNHAAVARWLTDLQQIPGLADIRCRFIDQADPASPYSRFEIKAVLSAGQGPSLSQGKAGGLP</sequence>
<evidence type="ECO:0000256" key="2">
    <source>
        <dbReference type="SAM" id="Phobius"/>
    </source>
</evidence>
<organism evidence="3 4">
    <name type="scientific">Desulforamulus putei DSM 12395</name>
    <dbReference type="NCBI Taxonomy" id="1121429"/>
    <lineage>
        <taxon>Bacteria</taxon>
        <taxon>Bacillati</taxon>
        <taxon>Bacillota</taxon>
        <taxon>Clostridia</taxon>
        <taxon>Eubacteriales</taxon>
        <taxon>Peptococcaceae</taxon>
        <taxon>Desulforamulus</taxon>
    </lineage>
</organism>
<proteinExistence type="predicted"/>
<evidence type="ECO:0000256" key="1">
    <source>
        <dbReference type="SAM" id="Coils"/>
    </source>
</evidence>
<evidence type="ECO:0000313" key="4">
    <source>
        <dbReference type="Proteomes" id="UP000184148"/>
    </source>
</evidence>
<accession>A0A1M4UWQ2</accession>
<keyword evidence="2" id="KW-0472">Membrane</keyword>
<protein>
    <submittedName>
        <fullName evidence="3">Type IV pilus assembly protein PilN</fullName>
    </submittedName>
</protein>
<reference evidence="4" key="1">
    <citation type="submission" date="2016-11" db="EMBL/GenBank/DDBJ databases">
        <authorList>
            <person name="Varghese N."/>
            <person name="Submissions S."/>
        </authorList>
    </citation>
    <scope>NUCLEOTIDE SEQUENCE [LARGE SCALE GENOMIC DNA]</scope>
    <source>
        <strain evidence="4">DSM 12395</strain>
    </source>
</reference>
<feature type="coiled-coil region" evidence="1">
    <location>
        <begin position="40"/>
        <end position="67"/>
    </location>
</feature>
<dbReference type="RefSeq" id="WP_073236016.1">
    <property type="nucleotide sequence ID" value="NZ_FQUY01000003.1"/>
</dbReference>
<feature type="transmembrane region" description="Helical" evidence="2">
    <location>
        <begin position="25"/>
        <end position="47"/>
    </location>
</feature>
<dbReference type="Proteomes" id="UP000184148">
    <property type="component" value="Unassembled WGS sequence"/>
</dbReference>